<keyword evidence="3" id="KW-1185">Reference proteome</keyword>
<name>A0AAJ0H0V1_9PEZI</name>
<keyword evidence="1" id="KW-1133">Transmembrane helix</keyword>
<sequence>MPHRARLHSSRSVSLRPLFLLSTPSFFSPLLVFGFHFSAHFLSSLSPSPFCPPFPLRSLFLFFLFCFLLRSPSLTTSPTSRTVALFAHFIFPPS</sequence>
<dbReference type="RefSeq" id="XP_062725553.1">
    <property type="nucleotide sequence ID" value="XM_062868257.1"/>
</dbReference>
<keyword evidence="1" id="KW-0472">Membrane</keyword>
<feature type="transmembrane region" description="Helical" evidence="1">
    <location>
        <begin position="20"/>
        <end position="42"/>
    </location>
</feature>
<dbReference type="GeneID" id="87887086"/>
<comment type="caution">
    <text evidence="2">The sequence shown here is derived from an EMBL/GenBank/DDBJ whole genome shotgun (WGS) entry which is preliminary data.</text>
</comment>
<evidence type="ECO:0000313" key="3">
    <source>
        <dbReference type="Proteomes" id="UP001273166"/>
    </source>
</evidence>
<reference evidence="2" key="2">
    <citation type="submission" date="2023-06" db="EMBL/GenBank/DDBJ databases">
        <authorList>
            <consortium name="Lawrence Berkeley National Laboratory"/>
            <person name="Mondo S.J."/>
            <person name="Hensen N."/>
            <person name="Bonometti L."/>
            <person name="Westerberg I."/>
            <person name="Brannstrom I.O."/>
            <person name="Guillou S."/>
            <person name="Cros-Aarteil S."/>
            <person name="Calhoun S."/>
            <person name="Haridas S."/>
            <person name="Kuo A."/>
            <person name="Pangilinan J."/>
            <person name="Riley R."/>
            <person name="Labutti K."/>
            <person name="Andreopoulos B."/>
            <person name="Lipzen A."/>
            <person name="Chen C."/>
            <person name="Yanf M."/>
            <person name="Daum C."/>
            <person name="Ng V."/>
            <person name="Clum A."/>
            <person name="Steindorff A."/>
            <person name="Ohm R."/>
            <person name="Martin F."/>
            <person name="Silar P."/>
            <person name="Natvig D."/>
            <person name="Lalanne C."/>
            <person name="Gautier V."/>
            <person name="Ament-Velasquez S.L."/>
            <person name="Kruys A."/>
            <person name="Hutchinson M.I."/>
            <person name="Powell A.J."/>
            <person name="Barry K."/>
            <person name="Miller A.N."/>
            <person name="Grigoriev I.V."/>
            <person name="Debuchy R."/>
            <person name="Gladieux P."/>
            <person name="Thoren M.H."/>
            <person name="Johannesson H."/>
        </authorList>
    </citation>
    <scope>NUCLEOTIDE SEQUENCE</scope>
    <source>
        <strain evidence="2">CBS 333.67</strain>
    </source>
</reference>
<evidence type="ECO:0008006" key="4">
    <source>
        <dbReference type="Google" id="ProtNLM"/>
    </source>
</evidence>
<protein>
    <recommendedName>
        <fullName evidence="4">Transmembrane protein</fullName>
    </recommendedName>
</protein>
<organism evidence="2 3">
    <name type="scientific">Chaetomium strumarium</name>
    <dbReference type="NCBI Taxonomy" id="1170767"/>
    <lineage>
        <taxon>Eukaryota</taxon>
        <taxon>Fungi</taxon>
        <taxon>Dikarya</taxon>
        <taxon>Ascomycota</taxon>
        <taxon>Pezizomycotina</taxon>
        <taxon>Sordariomycetes</taxon>
        <taxon>Sordariomycetidae</taxon>
        <taxon>Sordariales</taxon>
        <taxon>Chaetomiaceae</taxon>
        <taxon>Chaetomium</taxon>
    </lineage>
</organism>
<accession>A0AAJ0H0V1</accession>
<evidence type="ECO:0000256" key="1">
    <source>
        <dbReference type="SAM" id="Phobius"/>
    </source>
</evidence>
<dbReference type="EMBL" id="JAUDZG010000001">
    <property type="protein sequence ID" value="KAK3309773.1"/>
    <property type="molecule type" value="Genomic_DNA"/>
</dbReference>
<keyword evidence="1" id="KW-0812">Transmembrane</keyword>
<feature type="transmembrane region" description="Helical" evidence="1">
    <location>
        <begin position="54"/>
        <end position="71"/>
    </location>
</feature>
<dbReference type="Proteomes" id="UP001273166">
    <property type="component" value="Unassembled WGS sequence"/>
</dbReference>
<proteinExistence type="predicted"/>
<gene>
    <name evidence="2" type="ORF">B0T15DRAFT_516473</name>
</gene>
<dbReference type="AlphaFoldDB" id="A0AAJ0H0V1"/>
<evidence type="ECO:0000313" key="2">
    <source>
        <dbReference type="EMBL" id="KAK3309773.1"/>
    </source>
</evidence>
<reference evidence="2" key="1">
    <citation type="journal article" date="2023" name="Mol. Phylogenet. Evol.">
        <title>Genome-scale phylogeny and comparative genomics of the fungal order Sordariales.</title>
        <authorList>
            <person name="Hensen N."/>
            <person name="Bonometti L."/>
            <person name="Westerberg I."/>
            <person name="Brannstrom I.O."/>
            <person name="Guillou S."/>
            <person name="Cros-Aarteil S."/>
            <person name="Calhoun S."/>
            <person name="Haridas S."/>
            <person name="Kuo A."/>
            <person name="Mondo S."/>
            <person name="Pangilinan J."/>
            <person name="Riley R."/>
            <person name="LaButti K."/>
            <person name="Andreopoulos B."/>
            <person name="Lipzen A."/>
            <person name="Chen C."/>
            <person name="Yan M."/>
            <person name="Daum C."/>
            <person name="Ng V."/>
            <person name="Clum A."/>
            <person name="Steindorff A."/>
            <person name="Ohm R.A."/>
            <person name="Martin F."/>
            <person name="Silar P."/>
            <person name="Natvig D.O."/>
            <person name="Lalanne C."/>
            <person name="Gautier V."/>
            <person name="Ament-Velasquez S.L."/>
            <person name="Kruys A."/>
            <person name="Hutchinson M.I."/>
            <person name="Powell A.J."/>
            <person name="Barry K."/>
            <person name="Miller A.N."/>
            <person name="Grigoriev I.V."/>
            <person name="Debuchy R."/>
            <person name="Gladieux P."/>
            <person name="Hiltunen Thoren M."/>
            <person name="Johannesson H."/>
        </authorList>
    </citation>
    <scope>NUCLEOTIDE SEQUENCE</scope>
    <source>
        <strain evidence="2">CBS 333.67</strain>
    </source>
</reference>